<comment type="cofactor">
    <cofactor evidence="2">
        <name>a divalent metal cation</name>
        <dbReference type="ChEBI" id="CHEBI:60240"/>
    </cofactor>
</comment>
<dbReference type="SUPFAM" id="SSF53098">
    <property type="entry name" value="Ribonuclease H-like"/>
    <property type="match status" value="1"/>
</dbReference>
<keyword evidence="10" id="KW-0479">Metal-binding</keyword>
<keyword evidence="12" id="KW-0269">Exonuclease</keyword>
<dbReference type="Gramene" id="ESW30916">
    <property type="protein sequence ID" value="ESW30916"/>
    <property type="gene ID" value="PHAVU_002G193000g"/>
</dbReference>
<comment type="similarity">
    <text evidence="5">Belongs to the CAF1 family.</text>
</comment>
<keyword evidence="8" id="KW-0963">Cytoplasm</keyword>
<evidence type="ECO:0000256" key="1">
    <source>
        <dbReference type="ARBA" id="ARBA00001663"/>
    </source>
</evidence>
<evidence type="ECO:0000256" key="9">
    <source>
        <dbReference type="ARBA" id="ARBA00022722"/>
    </source>
</evidence>
<evidence type="ECO:0000256" key="6">
    <source>
        <dbReference type="ARBA" id="ARBA00011757"/>
    </source>
</evidence>
<comment type="function">
    <text evidence="17">Ubiquitous transcription factor required for a diverse set of processes. It is a component of the CCR4 complex involved in the control of gene expression.</text>
</comment>
<evidence type="ECO:0000313" key="19">
    <source>
        <dbReference type="Proteomes" id="UP000000226"/>
    </source>
</evidence>
<protein>
    <recommendedName>
        <fullName evidence="7">poly(A)-specific ribonuclease</fullName>
        <ecNumber evidence="7">3.1.13.4</ecNumber>
    </recommendedName>
</protein>
<dbReference type="GO" id="GO:0003723">
    <property type="term" value="F:RNA binding"/>
    <property type="evidence" value="ECO:0007669"/>
    <property type="project" value="UniProtKB-KW"/>
</dbReference>
<keyword evidence="15" id="KW-0804">Transcription</keyword>
<dbReference type="InterPro" id="IPR012337">
    <property type="entry name" value="RNaseH-like_sf"/>
</dbReference>
<evidence type="ECO:0000256" key="16">
    <source>
        <dbReference type="ARBA" id="ARBA00023242"/>
    </source>
</evidence>
<evidence type="ECO:0000256" key="12">
    <source>
        <dbReference type="ARBA" id="ARBA00022839"/>
    </source>
</evidence>
<keyword evidence="13" id="KW-0694">RNA-binding</keyword>
<keyword evidence="19" id="KW-1185">Reference proteome</keyword>
<evidence type="ECO:0000256" key="14">
    <source>
        <dbReference type="ARBA" id="ARBA00023015"/>
    </source>
</evidence>
<dbReference type="GO" id="GO:0046872">
    <property type="term" value="F:metal ion binding"/>
    <property type="evidence" value="ECO:0007669"/>
    <property type="project" value="UniProtKB-KW"/>
</dbReference>
<dbReference type="InterPro" id="IPR036397">
    <property type="entry name" value="RNaseH_sf"/>
</dbReference>
<name>V7CPP9_PHAVU</name>
<accession>V7CPP9</accession>
<dbReference type="GO" id="GO:0030014">
    <property type="term" value="C:CCR4-NOT complex"/>
    <property type="evidence" value="ECO:0007669"/>
    <property type="project" value="InterPro"/>
</dbReference>
<dbReference type="AlphaFoldDB" id="V7CPP9"/>
<dbReference type="OMA" id="WRCNATA"/>
<dbReference type="Proteomes" id="UP000000226">
    <property type="component" value="Chromosome 2"/>
</dbReference>
<evidence type="ECO:0000256" key="10">
    <source>
        <dbReference type="ARBA" id="ARBA00022723"/>
    </source>
</evidence>
<evidence type="ECO:0000256" key="15">
    <source>
        <dbReference type="ARBA" id="ARBA00023163"/>
    </source>
</evidence>
<comment type="catalytic activity">
    <reaction evidence="1">
        <text>Exonucleolytic cleavage of poly(A) to 5'-AMP.</text>
        <dbReference type="EC" id="3.1.13.4"/>
    </reaction>
</comment>
<evidence type="ECO:0000256" key="5">
    <source>
        <dbReference type="ARBA" id="ARBA00008372"/>
    </source>
</evidence>
<dbReference type="Pfam" id="PF04857">
    <property type="entry name" value="CAF1"/>
    <property type="match status" value="1"/>
</dbReference>
<evidence type="ECO:0000256" key="17">
    <source>
        <dbReference type="ARBA" id="ARBA00025148"/>
    </source>
</evidence>
<comment type="subunit">
    <text evidence="6">Component of the CCR4-NOT complex, at least composed of CRR4 and CAF1 proteins.</text>
</comment>
<proteinExistence type="inferred from homology"/>
<dbReference type="OrthoDB" id="1373717at2759"/>
<keyword evidence="9" id="KW-0540">Nuclease</keyword>
<dbReference type="eggNOG" id="KOG0304">
    <property type="taxonomic scope" value="Eukaryota"/>
</dbReference>
<evidence type="ECO:0000256" key="3">
    <source>
        <dbReference type="ARBA" id="ARBA00004123"/>
    </source>
</evidence>
<evidence type="ECO:0000256" key="2">
    <source>
        <dbReference type="ARBA" id="ARBA00001968"/>
    </source>
</evidence>
<keyword evidence="14" id="KW-0805">Transcription regulation</keyword>
<dbReference type="GO" id="GO:0005634">
    <property type="term" value="C:nucleus"/>
    <property type="evidence" value="ECO:0007669"/>
    <property type="project" value="UniProtKB-SubCell"/>
</dbReference>
<dbReference type="STRING" id="3885.V7CPP9"/>
<evidence type="ECO:0000256" key="4">
    <source>
        <dbReference type="ARBA" id="ARBA00004496"/>
    </source>
</evidence>
<dbReference type="GO" id="GO:0005737">
    <property type="term" value="C:cytoplasm"/>
    <property type="evidence" value="ECO:0007669"/>
    <property type="project" value="UniProtKB-SubCell"/>
</dbReference>
<dbReference type="PANTHER" id="PTHR10797">
    <property type="entry name" value="CCR4-NOT TRANSCRIPTION COMPLEX SUBUNIT"/>
    <property type="match status" value="1"/>
</dbReference>
<dbReference type="GO" id="GO:0004535">
    <property type="term" value="F:poly(A)-specific ribonuclease activity"/>
    <property type="evidence" value="ECO:0007669"/>
    <property type="project" value="UniProtKB-EC"/>
</dbReference>
<dbReference type="EMBL" id="CM002289">
    <property type="protein sequence ID" value="ESW30916.1"/>
    <property type="molecule type" value="Genomic_DNA"/>
</dbReference>
<evidence type="ECO:0000256" key="8">
    <source>
        <dbReference type="ARBA" id="ARBA00022490"/>
    </source>
</evidence>
<organism evidence="18 19">
    <name type="scientific">Phaseolus vulgaris</name>
    <name type="common">Kidney bean</name>
    <name type="synonym">French bean</name>
    <dbReference type="NCBI Taxonomy" id="3885"/>
    <lineage>
        <taxon>Eukaryota</taxon>
        <taxon>Viridiplantae</taxon>
        <taxon>Streptophyta</taxon>
        <taxon>Embryophyta</taxon>
        <taxon>Tracheophyta</taxon>
        <taxon>Spermatophyta</taxon>
        <taxon>Magnoliopsida</taxon>
        <taxon>eudicotyledons</taxon>
        <taxon>Gunneridae</taxon>
        <taxon>Pentapetalae</taxon>
        <taxon>rosids</taxon>
        <taxon>fabids</taxon>
        <taxon>Fabales</taxon>
        <taxon>Fabaceae</taxon>
        <taxon>Papilionoideae</taxon>
        <taxon>50 kb inversion clade</taxon>
        <taxon>NPAAA clade</taxon>
        <taxon>indigoferoid/millettioid clade</taxon>
        <taxon>Phaseoleae</taxon>
        <taxon>Phaseolus</taxon>
    </lineage>
</organism>
<keyword evidence="16" id="KW-0539">Nucleus</keyword>
<dbReference type="Gene3D" id="3.30.420.10">
    <property type="entry name" value="Ribonuclease H-like superfamily/Ribonuclease H"/>
    <property type="match status" value="1"/>
</dbReference>
<dbReference type="InterPro" id="IPR039637">
    <property type="entry name" value="CNOT7/CNOT8/Pop2"/>
</dbReference>
<evidence type="ECO:0000256" key="11">
    <source>
        <dbReference type="ARBA" id="ARBA00022801"/>
    </source>
</evidence>
<reference evidence="19" key="1">
    <citation type="journal article" date="2014" name="Nat. Genet.">
        <title>A reference genome for common bean and genome-wide analysis of dual domestications.</title>
        <authorList>
            <person name="Schmutz J."/>
            <person name="McClean P.E."/>
            <person name="Mamidi S."/>
            <person name="Wu G.A."/>
            <person name="Cannon S.B."/>
            <person name="Grimwood J."/>
            <person name="Jenkins J."/>
            <person name="Shu S."/>
            <person name="Song Q."/>
            <person name="Chavarro C."/>
            <person name="Torres-Torres M."/>
            <person name="Geffroy V."/>
            <person name="Moghaddam S.M."/>
            <person name="Gao D."/>
            <person name="Abernathy B."/>
            <person name="Barry K."/>
            <person name="Blair M."/>
            <person name="Brick M.A."/>
            <person name="Chovatia M."/>
            <person name="Gepts P."/>
            <person name="Goodstein D.M."/>
            <person name="Gonzales M."/>
            <person name="Hellsten U."/>
            <person name="Hyten D.L."/>
            <person name="Jia G."/>
            <person name="Kelly J.D."/>
            <person name="Kudrna D."/>
            <person name="Lee R."/>
            <person name="Richard M.M."/>
            <person name="Miklas P.N."/>
            <person name="Osorno J.M."/>
            <person name="Rodrigues J."/>
            <person name="Thareau V."/>
            <person name="Urrea C.A."/>
            <person name="Wang M."/>
            <person name="Yu Y."/>
            <person name="Zhang M."/>
            <person name="Wing R.A."/>
            <person name="Cregan P.B."/>
            <person name="Rokhsar D.S."/>
            <person name="Jackson S.A."/>
        </authorList>
    </citation>
    <scope>NUCLEOTIDE SEQUENCE [LARGE SCALE GENOMIC DNA]</scope>
    <source>
        <strain evidence="19">cv. G19833</strain>
    </source>
</reference>
<sequence length="261" mass="30243">MTLPCDSVITRSVWSYNLESEFELIRSVIALYSFISMDTEFPGVVFQSHLAFRQPQNNYAVMKANVDNMHLIQVGLTLSDSNDNLPTFGTSNRFIWEFNFDVTQHPHAPHSIALLQRQGMDFEKRRIERLLCNNNIQWITFHGAYDFGYMVKILSQRFFYMQPFLPTNLCDFLQLVKFFFGYRVYDVKHLIKFFPNLHGGLDKISDSLGLNNSGRRSHHAGSDSSVTLHVFNKIKTLYFHTEFNLPKHAGVLYGLEIIVAN</sequence>
<evidence type="ECO:0000256" key="13">
    <source>
        <dbReference type="ARBA" id="ARBA00022884"/>
    </source>
</evidence>
<dbReference type="SMR" id="V7CPP9"/>
<evidence type="ECO:0000256" key="7">
    <source>
        <dbReference type="ARBA" id="ARBA00012161"/>
    </source>
</evidence>
<comment type="subcellular location">
    <subcellularLocation>
        <location evidence="4">Cytoplasm</location>
    </subcellularLocation>
    <subcellularLocation>
        <location evidence="3">Nucleus</location>
    </subcellularLocation>
</comment>
<dbReference type="InterPro" id="IPR006941">
    <property type="entry name" value="RNase_CAF1"/>
</dbReference>
<dbReference type="EC" id="3.1.13.4" evidence="7"/>
<keyword evidence="11" id="KW-0378">Hydrolase</keyword>
<gene>
    <name evidence="18" type="ORF">PHAVU_002G193000g</name>
</gene>
<evidence type="ECO:0000313" key="18">
    <source>
        <dbReference type="EMBL" id="ESW30916.1"/>
    </source>
</evidence>